<name>A0A212A6M1_9RHOB</name>
<dbReference type="SUPFAM" id="SSF48008">
    <property type="entry name" value="GntR ligand-binding domain-like"/>
    <property type="match status" value="1"/>
</dbReference>
<organism evidence="5 6">
    <name type="scientific">Haematobacter genomosp. 1</name>
    <dbReference type="NCBI Taxonomy" id="366618"/>
    <lineage>
        <taxon>Bacteria</taxon>
        <taxon>Pseudomonadati</taxon>
        <taxon>Pseudomonadota</taxon>
        <taxon>Alphaproteobacteria</taxon>
        <taxon>Rhodobacterales</taxon>
        <taxon>Paracoccaceae</taxon>
        <taxon>Haematobacter</taxon>
    </lineage>
</organism>
<dbReference type="OrthoDB" id="9028214at2"/>
<dbReference type="Gene3D" id="1.20.120.530">
    <property type="entry name" value="GntR ligand-binding domain-like"/>
    <property type="match status" value="1"/>
</dbReference>
<feature type="domain" description="GntR C-terminal" evidence="4">
    <location>
        <begin position="30"/>
        <end position="157"/>
    </location>
</feature>
<keyword evidence="2" id="KW-0238">DNA-binding</keyword>
<evidence type="ECO:0000256" key="1">
    <source>
        <dbReference type="ARBA" id="ARBA00023015"/>
    </source>
</evidence>
<dbReference type="InterPro" id="IPR008920">
    <property type="entry name" value="TF_FadR/GntR_C"/>
</dbReference>
<sequence length="173" mass="18687">MRQLEGQGLVSIQRFRGASICHLTRAEIVDLLEVLEQLVILAARLATQSATSKTPLLQIAVQLGDLRPSVSAKSRIGPSGHALRNVFYVRLLEASGNSELIRAVPFIRAELLRAQVAPHLAIEHPFAHAADYLAIAQAIVDARADAAAEAVSAHFQATRIFLSAMPDHIFAPT</sequence>
<evidence type="ECO:0000256" key="2">
    <source>
        <dbReference type="ARBA" id="ARBA00023125"/>
    </source>
</evidence>
<gene>
    <name evidence="5" type="ORF">CDV49_18625</name>
</gene>
<reference evidence="5 6" key="1">
    <citation type="submission" date="2016-12" db="EMBL/GenBank/DDBJ databases">
        <title>Comparison of Traditional DNA-DNA Hybridization with In Silico Genomic Analysis.</title>
        <authorList>
            <person name="Nicholson A.C."/>
            <person name="Humrighouse B.W."/>
            <person name="Graziano J."/>
            <person name="Lasker B."/>
            <person name="Whitney A.M."/>
            <person name="Mcquiston J.R."/>
        </authorList>
    </citation>
    <scope>NUCLEOTIDE SEQUENCE [LARGE SCALE GENOMIC DNA]</scope>
    <source>
        <strain evidence="5 6">H2240</strain>
    </source>
</reference>
<evidence type="ECO:0000313" key="6">
    <source>
        <dbReference type="Proteomes" id="UP000196878"/>
    </source>
</evidence>
<keyword evidence="1" id="KW-0805">Transcription regulation</keyword>
<dbReference type="Pfam" id="PF07729">
    <property type="entry name" value="FCD"/>
    <property type="match status" value="1"/>
</dbReference>
<dbReference type="PANTHER" id="PTHR43537:SF5">
    <property type="entry name" value="UXU OPERON TRANSCRIPTIONAL REGULATOR"/>
    <property type="match status" value="1"/>
</dbReference>
<evidence type="ECO:0000259" key="4">
    <source>
        <dbReference type="SMART" id="SM00895"/>
    </source>
</evidence>
<evidence type="ECO:0000313" key="5">
    <source>
        <dbReference type="EMBL" id="OWJ74807.1"/>
    </source>
</evidence>
<protein>
    <recommendedName>
        <fullName evidence="4">GntR C-terminal domain-containing protein</fullName>
    </recommendedName>
</protein>
<proteinExistence type="predicted"/>
<dbReference type="EMBL" id="NIPW01000051">
    <property type="protein sequence ID" value="OWJ74807.1"/>
    <property type="molecule type" value="Genomic_DNA"/>
</dbReference>
<keyword evidence="3" id="KW-0804">Transcription</keyword>
<dbReference type="PANTHER" id="PTHR43537">
    <property type="entry name" value="TRANSCRIPTIONAL REGULATOR, GNTR FAMILY"/>
    <property type="match status" value="1"/>
</dbReference>
<keyword evidence="6" id="KW-1185">Reference proteome</keyword>
<comment type="caution">
    <text evidence="5">The sequence shown here is derived from an EMBL/GenBank/DDBJ whole genome shotgun (WGS) entry which is preliminary data.</text>
</comment>
<dbReference type="Proteomes" id="UP000196878">
    <property type="component" value="Unassembled WGS sequence"/>
</dbReference>
<evidence type="ECO:0000256" key="3">
    <source>
        <dbReference type="ARBA" id="ARBA00023163"/>
    </source>
</evidence>
<dbReference type="AlphaFoldDB" id="A0A212A6M1"/>
<accession>A0A212A6M1</accession>
<dbReference type="SMART" id="SM00895">
    <property type="entry name" value="FCD"/>
    <property type="match status" value="1"/>
</dbReference>
<dbReference type="InterPro" id="IPR011711">
    <property type="entry name" value="GntR_C"/>
</dbReference>
<dbReference type="GO" id="GO:0003677">
    <property type="term" value="F:DNA binding"/>
    <property type="evidence" value="ECO:0007669"/>
    <property type="project" value="UniProtKB-KW"/>
</dbReference>